<evidence type="ECO:0000256" key="9">
    <source>
        <dbReference type="ARBA" id="ARBA00023242"/>
    </source>
</evidence>
<evidence type="ECO:0000313" key="11">
    <source>
        <dbReference type="EMBL" id="KAJ1725268.1"/>
    </source>
</evidence>
<sequence length="296" mass="34236">MSTYEDERQQQIRENAEFLASLGIETEKVPKRPVVKRVRKTSEDNEEFKPTMEYNIRRHSDRVSYSENDYDGYGTYVRKRQKSSIGMGIRTSNPGRRVVGGRVYDSQHGSSCHQCRQKTMDPKVRCSNDHCNIMFDENCLEIRYNEYAEEIRANGKEDSWTCPKCRDICNCSNCRRKKNMAPTGQLSIFVKAHGEKAVKSLFSGGGSPDVNYRPSLRKPRPRTRRNTFAGVDLVIDDSEADEPKKYPTRKARDATRKRIADSLVLENEDDSWSYTDRKWMGWDSVPSNFNCVVLIE</sequence>
<dbReference type="GO" id="GO:0006355">
    <property type="term" value="P:regulation of DNA-templated transcription"/>
    <property type="evidence" value="ECO:0007669"/>
    <property type="project" value="InterPro"/>
</dbReference>
<keyword evidence="12" id="KW-1185">Reference proteome</keyword>
<name>A0A9W7Y6U4_9FUNG</name>
<comment type="caution">
    <text evidence="11">The sequence shown here is derived from an EMBL/GenBank/DDBJ whole genome shotgun (WGS) entry which is preliminary data.</text>
</comment>
<comment type="subcellular location">
    <subcellularLocation>
        <location evidence="2">Cytoplasm</location>
    </subcellularLocation>
    <subcellularLocation>
        <location evidence="1">Nucleus</location>
    </subcellularLocation>
</comment>
<evidence type="ECO:0000256" key="2">
    <source>
        <dbReference type="ARBA" id="ARBA00004496"/>
    </source>
</evidence>
<keyword evidence="5" id="KW-0597">Phosphoprotein</keyword>
<feature type="domain" description="Zinc-finger" evidence="10">
    <location>
        <begin position="104"/>
        <end position="200"/>
    </location>
</feature>
<keyword evidence="9" id="KW-0539">Nucleus</keyword>
<dbReference type="GO" id="GO:0005634">
    <property type="term" value="C:nucleus"/>
    <property type="evidence" value="ECO:0007669"/>
    <property type="project" value="UniProtKB-SubCell"/>
</dbReference>
<dbReference type="AlphaFoldDB" id="A0A9W7Y6U4"/>
<organism evidence="11 12">
    <name type="scientific">Coemansia erecta</name>
    <dbReference type="NCBI Taxonomy" id="147472"/>
    <lineage>
        <taxon>Eukaryota</taxon>
        <taxon>Fungi</taxon>
        <taxon>Fungi incertae sedis</taxon>
        <taxon>Zoopagomycota</taxon>
        <taxon>Kickxellomycotina</taxon>
        <taxon>Kickxellomycetes</taxon>
        <taxon>Kickxellales</taxon>
        <taxon>Kickxellaceae</taxon>
        <taxon>Coemansia</taxon>
    </lineage>
</organism>
<dbReference type="Proteomes" id="UP001149813">
    <property type="component" value="Unassembled WGS sequence"/>
</dbReference>
<dbReference type="Pfam" id="PF10497">
    <property type="entry name" value="zf-4CXXC_R1"/>
    <property type="match status" value="1"/>
</dbReference>
<evidence type="ECO:0000259" key="10">
    <source>
        <dbReference type="Pfam" id="PF10497"/>
    </source>
</evidence>
<evidence type="ECO:0000256" key="1">
    <source>
        <dbReference type="ARBA" id="ARBA00004123"/>
    </source>
</evidence>
<evidence type="ECO:0000256" key="4">
    <source>
        <dbReference type="ARBA" id="ARBA00022499"/>
    </source>
</evidence>
<evidence type="ECO:0000256" key="6">
    <source>
        <dbReference type="ARBA" id="ARBA00022843"/>
    </source>
</evidence>
<keyword evidence="6" id="KW-0832">Ubl conjugation</keyword>
<dbReference type="EMBL" id="JANBOJ010000008">
    <property type="protein sequence ID" value="KAJ1725268.1"/>
    <property type="molecule type" value="Genomic_DNA"/>
</dbReference>
<gene>
    <name evidence="11" type="ORF">LPJ53_000495</name>
</gene>
<dbReference type="GO" id="GO:0005737">
    <property type="term" value="C:cytoplasm"/>
    <property type="evidence" value="ECO:0007669"/>
    <property type="project" value="UniProtKB-SubCell"/>
</dbReference>
<evidence type="ECO:0000256" key="8">
    <source>
        <dbReference type="ARBA" id="ARBA00023163"/>
    </source>
</evidence>
<keyword evidence="8" id="KW-0804">Transcription</keyword>
<keyword evidence="7" id="KW-0805">Transcription regulation</keyword>
<dbReference type="InterPro" id="IPR040221">
    <property type="entry name" value="CDCA7/CDA7L"/>
</dbReference>
<evidence type="ECO:0000256" key="3">
    <source>
        <dbReference type="ARBA" id="ARBA00022490"/>
    </source>
</evidence>
<dbReference type="OrthoDB" id="298344at2759"/>
<reference evidence="11" key="1">
    <citation type="submission" date="2022-07" db="EMBL/GenBank/DDBJ databases">
        <title>Phylogenomic reconstructions and comparative analyses of Kickxellomycotina fungi.</title>
        <authorList>
            <person name="Reynolds N.K."/>
            <person name="Stajich J.E."/>
            <person name="Barry K."/>
            <person name="Grigoriev I.V."/>
            <person name="Crous P."/>
            <person name="Smith M.E."/>
        </authorList>
    </citation>
    <scope>NUCLEOTIDE SEQUENCE</scope>
    <source>
        <strain evidence="11">NBRC 32514</strain>
    </source>
</reference>
<evidence type="ECO:0000313" key="12">
    <source>
        <dbReference type="Proteomes" id="UP001149813"/>
    </source>
</evidence>
<dbReference type="PANTHER" id="PTHR31169:SF8">
    <property type="entry name" value="ZINC-FINGER DOMAIN OF MONOAMINE-OXIDASE A REPRESSOR R1 PROTEIN"/>
    <property type="match status" value="1"/>
</dbReference>
<accession>A0A9W7Y6U4</accession>
<dbReference type="InterPro" id="IPR018866">
    <property type="entry name" value="Znf-4CXXC_R1"/>
</dbReference>
<evidence type="ECO:0000256" key="5">
    <source>
        <dbReference type="ARBA" id="ARBA00022553"/>
    </source>
</evidence>
<keyword evidence="3" id="KW-0963">Cytoplasm</keyword>
<dbReference type="PANTHER" id="PTHR31169">
    <property type="entry name" value="OS05G0300700 PROTEIN"/>
    <property type="match status" value="1"/>
</dbReference>
<evidence type="ECO:0000256" key="7">
    <source>
        <dbReference type="ARBA" id="ARBA00023015"/>
    </source>
</evidence>
<protein>
    <recommendedName>
        <fullName evidence="10">Zinc-finger domain-containing protein</fullName>
    </recommendedName>
</protein>
<proteinExistence type="predicted"/>
<keyword evidence="4" id="KW-1017">Isopeptide bond</keyword>